<protein>
    <recommendedName>
        <fullName evidence="7">Protein-L-isoaspartate O-methyltransferase</fullName>
        <ecNumber evidence="7">2.1.1.77</ecNumber>
    </recommendedName>
    <alternativeName>
        <fullName evidence="7">L-isoaspartyl protein carboxyl methyltransferase</fullName>
    </alternativeName>
    <alternativeName>
        <fullName evidence="7">Protein L-isoaspartyl methyltransferase</fullName>
    </alternativeName>
    <alternativeName>
        <fullName evidence="7">Protein-beta-aspartate methyltransferase</fullName>
        <shortName evidence="7">PIMT</shortName>
    </alternativeName>
</protein>
<keyword evidence="10" id="KW-1185">Reference proteome</keyword>
<evidence type="ECO:0000256" key="3">
    <source>
        <dbReference type="ARBA" id="ARBA00022490"/>
    </source>
</evidence>
<organism evidence="9 10">
    <name type="scientific">Flagellimonas algicola</name>
    <dbReference type="NCBI Taxonomy" id="2583815"/>
    <lineage>
        <taxon>Bacteria</taxon>
        <taxon>Pseudomonadati</taxon>
        <taxon>Bacteroidota</taxon>
        <taxon>Flavobacteriia</taxon>
        <taxon>Flavobacteriales</taxon>
        <taxon>Flavobacteriaceae</taxon>
        <taxon>Flagellimonas</taxon>
    </lineage>
</organism>
<dbReference type="NCBIfam" id="TIGR00080">
    <property type="entry name" value="pimt"/>
    <property type="match status" value="1"/>
</dbReference>
<keyword evidence="6 7" id="KW-0949">S-adenosyl-L-methionine</keyword>
<gene>
    <name evidence="7" type="primary">pcm</name>
    <name evidence="9" type="ORF">FGG15_03160</name>
</gene>
<evidence type="ECO:0000256" key="4">
    <source>
        <dbReference type="ARBA" id="ARBA00022603"/>
    </source>
</evidence>
<evidence type="ECO:0000256" key="6">
    <source>
        <dbReference type="ARBA" id="ARBA00022691"/>
    </source>
</evidence>
<evidence type="ECO:0000256" key="5">
    <source>
        <dbReference type="ARBA" id="ARBA00022679"/>
    </source>
</evidence>
<accession>A0ABY2WNH8</accession>
<evidence type="ECO:0000256" key="7">
    <source>
        <dbReference type="HAMAP-Rule" id="MF_00090"/>
    </source>
</evidence>
<dbReference type="HAMAP" id="MF_00090">
    <property type="entry name" value="PIMT"/>
    <property type="match status" value="1"/>
</dbReference>
<dbReference type="InterPro" id="IPR000682">
    <property type="entry name" value="PCMT"/>
</dbReference>
<dbReference type="Proteomes" id="UP000751614">
    <property type="component" value="Unassembled WGS sequence"/>
</dbReference>
<comment type="catalytic activity">
    <reaction evidence="7">
        <text>[protein]-L-isoaspartate + S-adenosyl-L-methionine = [protein]-L-isoaspartate alpha-methyl ester + S-adenosyl-L-homocysteine</text>
        <dbReference type="Rhea" id="RHEA:12705"/>
        <dbReference type="Rhea" id="RHEA-COMP:12143"/>
        <dbReference type="Rhea" id="RHEA-COMP:12144"/>
        <dbReference type="ChEBI" id="CHEBI:57856"/>
        <dbReference type="ChEBI" id="CHEBI:59789"/>
        <dbReference type="ChEBI" id="CHEBI:90596"/>
        <dbReference type="ChEBI" id="CHEBI:90598"/>
        <dbReference type="EC" id="2.1.1.77"/>
    </reaction>
</comment>
<dbReference type="EMBL" id="VCNI01000001">
    <property type="protein sequence ID" value="TMU56553.1"/>
    <property type="molecule type" value="Genomic_DNA"/>
</dbReference>
<evidence type="ECO:0000313" key="10">
    <source>
        <dbReference type="Proteomes" id="UP000751614"/>
    </source>
</evidence>
<proteinExistence type="inferred from homology"/>
<comment type="similarity">
    <text evidence="2 7">Belongs to the methyltransferase superfamily. L-isoaspartyl/D-aspartyl protein methyltransferase family.</text>
</comment>
<dbReference type="InterPro" id="IPR029063">
    <property type="entry name" value="SAM-dependent_MTases_sf"/>
</dbReference>
<keyword evidence="5 7" id="KW-0808">Transferase</keyword>
<dbReference type="PANTHER" id="PTHR11579:SF0">
    <property type="entry name" value="PROTEIN-L-ISOASPARTATE(D-ASPARTATE) O-METHYLTRANSFERASE"/>
    <property type="match status" value="1"/>
</dbReference>
<dbReference type="Gene3D" id="3.40.50.150">
    <property type="entry name" value="Vaccinia Virus protein VP39"/>
    <property type="match status" value="1"/>
</dbReference>
<feature type="active site" evidence="7">
    <location>
        <position position="81"/>
    </location>
</feature>
<name>A0ABY2WNH8_9FLAO</name>
<dbReference type="EC" id="2.1.1.77" evidence="7"/>
<dbReference type="GO" id="GO:0004719">
    <property type="term" value="F:protein-L-isoaspartate (D-aspartate) O-methyltransferase activity"/>
    <property type="evidence" value="ECO:0007669"/>
    <property type="project" value="UniProtKB-EC"/>
</dbReference>
<comment type="function">
    <text evidence="7">Catalyzes the methyl esterification of L-isoaspartyl residues in peptides and proteins that result from spontaneous decomposition of normal L-aspartyl and L-asparaginyl residues. It plays a role in the repair and/or degradation of damaged proteins.</text>
</comment>
<feature type="signal peptide" evidence="8">
    <location>
        <begin position="1"/>
        <end position="19"/>
    </location>
</feature>
<keyword evidence="8" id="KW-0732">Signal</keyword>
<evidence type="ECO:0000256" key="8">
    <source>
        <dbReference type="SAM" id="SignalP"/>
    </source>
</evidence>
<comment type="caution">
    <text evidence="9">The sequence shown here is derived from an EMBL/GenBank/DDBJ whole genome shotgun (WGS) entry which is preliminary data.</text>
</comment>
<comment type="subcellular location">
    <subcellularLocation>
        <location evidence="1 7">Cytoplasm</location>
    </subcellularLocation>
</comment>
<keyword evidence="4 7" id="KW-0489">Methyltransferase</keyword>
<evidence type="ECO:0000256" key="2">
    <source>
        <dbReference type="ARBA" id="ARBA00005369"/>
    </source>
</evidence>
<reference evidence="9 10" key="1">
    <citation type="submission" date="2019-05" db="EMBL/GenBank/DDBJ databases">
        <title>Flagellimonas sp. AsT0115, sp. nov., isolated from a marine red algae, Asparagopsis taxiformis.</title>
        <authorList>
            <person name="Kim J."/>
            <person name="Jeong S.E."/>
            <person name="Jeon C.O."/>
        </authorList>
    </citation>
    <scope>NUCLEOTIDE SEQUENCE [LARGE SCALE GENOMIC DNA]</scope>
    <source>
        <strain evidence="9 10">AsT0115</strain>
    </source>
</reference>
<sequence>MGRKVAMLFSFLLCYSLLAQSNYTAQRKRMVDNQIKARGIDNVTTLYALLNVPRHLFVPEDLKPLAYNDNPLPIGNGQTISQPYIVAYMTQALRLKKDDRVLEIGTGSGYQAAVLAKIVDSVYTIEIVEELAMSAKERLRNLNYSNVVVRRGDGYNGWPDKAPFDAIMVTAGAEYIPQPLIDQLKVGGRMIIPVGPHNQVRQLVLITKKKNKVVKRNVMAVRFVPFTREE</sequence>
<dbReference type="Pfam" id="PF01135">
    <property type="entry name" value="PCMT"/>
    <property type="match status" value="1"/>
</dbReference>
<keyword evidence="3 7" id="KW-0963">Cytoplasm</keyword>
<dbReference type="GO" id="GO:0032259">
    <property type="term" value="P:methylation"/>
    <property type="evidence" value="ECO:0007669"/>
    <property type="project" value="UniProtKB-KW"/>
</dbReference>
<dbReference type="SUPFAM" id="SSF53335">
    <property type="entry name" value="S-adenosyl-L-methionine-dependent methyltransferases"/>
    <property type="match status" value="1"/>
</dbReference>
<evidence type="ECO:0000256" key="1">
    <source>
        <dbReference type="ARBA" id="ARBA00004496"/>
    </source>
</evidence>
<evidence type="ECO:0000313" key="9">
    <source>
        <dbReference type="EMBL" id="TMU56553.1"/>
    </source>
</evidence>
<dbReference type="NCBIfam" id="NF001453">
    <property type="entry name" value="PRK00312.1"/>
    <property type="match status" value="1"/>
</dbReference>
<dbReference type="PROSITE" id="PS01279">
    <property type="entry name" value="PCMT"/>
    <property type="match status" value="1"/>
</dbReference>
<feature type="chain" id="PRO_5047508038" description="Protein-L-isoaspartate O-methyltransferase" evidence="8">
    <location>
        <begin position="20"/>
        <end position="230"/>
    </location>
</feature>
<dbReference type="PANTHER" id="PTHR11579">
    <property type="entry name" value="PROTEIN-L-ISOASPARTATE O-METHYLTRANSFERASE"/>
    <property type="match status" value="1"/>
</dbReference>
<dbReference type="CDD" id="cd02440">
    <property type="entry name" value="AdoMet_MTases"/>
    <property type="match status" value="1"/>
</dbReference>